<evidence type="ECO:0000259" key="11">
    <source>
        <dbReference type="PROSITE" id="PS50821"/>
    </source>
</evidence>
<feature type="domain" description="Dicer dsRNA-binding fold" evidence="13">
    <location>
        <begin position="403"/>
        <end position="496"/>
    </location>
</feature>
<evidence type="ECO:0000256" key="6">
    <source>
        <dbReference type="ARBA" id="ARBA00022840"/>
    </source>
</evidence>
<evidence type="ECO:0000256" key="2">
    <source>
        <dbReference type="ARBA" id="ARBA00022737"/>
    </source>
</evidence>
<feature type="region of interest" description="Disordered" evidence="9">
    <location>
        <begin position="362"/>
        <end position="393"/>
    </location>
</feature>
<evidence type="ECO:0000256" key="3">
    <source>
        <dbReference type="ARBA" id="ARBA00022741"/>
    </source>
</evidence>
<proteinExistence type="inferred from homology"/>
<dbReference type="GO" id="GO:0006396">
    <property type="term" value="P:RNA processing"/>
    <property type="evidence" value="ECO:0007669"/>
    <property type="project" value="InterPro"/>
</dbReference>
<feature type="compositionally biased region" description="Basic and acidic residues" evidence="9">
    <location>
        <begin position="933"/>
        <end position="960"/>
    </location>
</feature>
<feature type="domain" description="RNase III" evidence="10">
    <location>
        <begin position="1146"/>
        <end position="1303"/>
    </location>
</feature>
<dbReference type="PROSITE" id="PS51194">
    <property type="entry name" value="HELICASE_CTER"/>
    <property type="match status" value="1"/>
</dbReference>
<keyword evidence="6" id="KW-0067">ATP-binding</keyword>
<comment type="cofactor">
    <cofactor evidence="1">
        <name>Mg(2+)</name>
        <dbReference type="ChEBI" id="CHEBI:18420"/>
    </cofactor>
</comment>
<organism evidence="14 15">
    <name type="scientific">Botryobasidium botryosum (strain FD-172 SS1)</name>
    <dbReference type="NCBI Taxonomy" id="930990"/>
    <lineage>
        <taxon>Eukaryota</taxon>
        <taxon>Fungi</taxon>
        <taxon>Dikarya</taxon>
        <taxon>Basidiomycota</taxon>
        <taxon>Agaricomycotina</taxon>
        <taxon>Agaricomycetes</taxon>
        <taxon>Cantharellales</taxon>
        <taxon>Botryobasidiaceae</taxon>
        <taxon>Botryobasidium</taxon>
    </lineage>
</organism>
<feature type="domain" description="RNase III" evidence="10">
    <location>
        <begin position="826"/>
        <end position="908"/>
    </location>
</feature>
<evidence type="ECO:0000259" key="10">
    <source>
        <dbReference type="PROSITE" id="PS50142"/>
    </source>
</evidence>
<dbReference type="Proteomes" id="UP000027195">
    <property type="component" value="Unassembled WGS sequence"/>
</dbReference>
<dbReference type="GO" id="GO:0003723">
    <property type="term" value="F:RNA binding"/>
    <property type="evidence" value="ECO:0007669"/>
    <property type="project" value="UniProtKB-UniRule"/>
</dbReference>
<evidence type="ECO:0000256" key="7">
    <source>
        <dbReference type="ARBA" id="ARBA00035116"/>
    </source>
</evidence>
<dbReference type="CDD" id="cd00593">
    <property type="entry name" value="RIBOc"/>
    <property type="match status" value="2"/>
</dbReference>
<dbReference type="PANTHER" id="PTHR14950">
    <property type="entry name" value="DICER-RELATED"/>
    <property type="match status" value="1"/>
</dbReference>
<dbReference type="InterPro" id="IPR036389">
    <property type="entry name" value="RNase_III_sf"/>
</dbReference>
<reference evidence="15" key="1">
    <citation type="journal article" date="2014" name="Proc. Natl. Acad. Sci. U.S.A.">
        <title>Extensive sampling of basidiomycete genomes demonstrates inadequacy of the white-rot/brown-rot paradigm for wood decay fungi.</title>
        <authorList>
            <person name="Riley R."/>
            <person name="Salamov A.A."/>
            <person name="Brown D.W."/>
            <person name="Nagy L.G."/>
            <person name="Floudas D."/>
            <person name="Held B.W."/>
            <person name="Levasseur A."/>
            <person name="Lombard V."/>
            <person name="Morin E."/>
            <person name="Otillar R."/>
            <person name="Lindquist E.A."/>
            <person name="Sun H."/>
            <person name="LaButti K.M."/>
            <person name="Schmutz J."/>
            <person name="Jabbour D."/>
            <person name="Luo H."/>
            <person name="Baker S.E."/>
            <person name="Pisabarro A.G."/>
            <person name="Walton J.D."/>
            <person name="Blanchette R.A."/>
            <person name="Henrissat B."/>
            <person name="Martin F."/>
            <person name="Cullen D."/>
            <person name="Hibbett D.S."/>
            <person name="Grigoriev I.V."/>
        </authorList>
    </citation>
    <scope>NUCLEOTIDE SEQUENCE [LARGE SCALE GENOMIC DNA]</scope>
    <source>
        <strain evidence="15">FD-172 SS1</strain>
    </source>
</reference>
<dbReference type="Pfam" id="PF03368">
    <property type="entry name" value="Dicer_dimer"/>
    <property type="match status" value="1"/>
</dbReference>
<gene>
    <name evidence="14" type="ORF">BOTBODRAFT_180654</name>
</gene>
<keyword evidence="4" id="KW-0378">Hydrolase</keyword>
<protein>
    <recommendedName>
        <fullName evidence="16">Dicer-like protein 1</fullName>
    </recommendedName>
</protein>
<feature type="region of interest" description="Disordered" evidence="9">
    <location>
        <begin position="1050"/>
        <end position="1075"/>
    </location>
</feature>
<dbReference type="PROSITE" id="PS50142">
    <property type="entry name" value="RNASE_3_2"/>
    <property type="match status" value="3"/>
</dbReference>
<dbReference type="SMART" id="SM00535">
    <property type="entry name" value="RIBOc"/>
    <property type="match status" value="2"/>
</dbReference>
<dbReference type="Gene3D" id="2.170.260.10">
    <property type="entry name" value="paz domain"/>
    <property type="match status" value="1"/>
</dbReference>
<dbReference type="InterPro" id="IPR027417">
    <property type="entry name" value="P-loop_NTPase"/>
</dbReference>
<keyword evidence="2" id="KW-0677">Repeat</keyword>
<keyword evidence="15" id="KW-1185">Reference proteome</keyword>
<dbReference type="Pfam" id="PF00271">
    <property type="entry name" value="Helicase_C"/>
    <property type="match status" value="1"/>
</dbReference>
<dbReference type="InterPro" id="IPR038248">
    <property type="entry name" value="Dicer_dimer_sf"/>
</dbReference>
<dbReference type="InterPro" id="IPR003100">
    <property type="entry name" value="PAZ_dom"/>
</dbReference>
<dbReference type="InterPro" id="IPR001650">
    <property type="entry name" value="Helicase_C-like"/>
</dbReference>
<keyword evidence="5" id="KW-0347">Helicase</keyword>
<dbReference type="Pfam" id="PF00636">
    <property type="entry name" value="Ribonuclease_3"/>
    <property type="match status" value="2"/>
</dbReference>
<evidence type="ECO:0000259" key="12">
    <source>
        <dbReference type="PROSITE" id="PS51194"/>
    </source>
</evidence>
<dbReference type="GO" id="GO:0005524">
    <property type="term" value="F:ATP binding"/>
    <property type="evidence" value="ECO:0007669"/>
    <property type="project" value="UniProtKB-KW"/>
</dbReference>
<dbReference type="SUPFAM" id="SSF69065">
    <property type="entry name" value="RNase III domain-like"/>
    <property type="match status" value="2"/>
</dbReference>
<dbReference type="PROSITE" id="PS51327">
    <property type="entry name" value="DICER_DSRBF"/>
    <property type="match status" value="1"/>
</dbReference>
<dbReference type="InterPro" id="IPR000999">
    <property type="entry name" value="RNase_III_dom"/>
</dbReference>
<name>A0A067M7B5_BOTB1</name>
<evidence type="ECO:0000256" key="1">
    <source>
        <dbReference type="ARBA" id="ARBA00001946"/>
    </source>
</evidence>
<dbReference type="PROSITE" id="PS50821">
    <property type="entry name" value="PAZ"/>
    <property type="match status" value="1"/>
</dbReference>
<dbReference type="GO" id="GO:0004386">
    <property type="term" value="F:helicase activity"/>
    <property type="evidence" value="ECO:0007669"/>
    <property type="project" value="UniProtKB-KW"/>
</dbReference>
<accession>A0A067M7B5</accession>
<evidence type="ECO:0000256" key="8">
    <source>
        <dbReference type="PROSITE-ProRule" id="PRU00657"/>
    </source>
</evidence>
<feature type="compositionally biased region" description="Acidic residues" evidence="9">
    <location>
        <begin position="502"/>
        <end position="512"/>
    </location>
</feature>
<dbReference type="OrthoDB" id="416741at2759"/>
<dbReference type="HOGENOM" id="CLU_000907_4_2_1"/>
<dbReference type="STRING" id="930990.A0A067M7B5"/>
<feature type="region of interest" description="Disordered" evidence="9">
    <location>
        <begin position="488"/>
        <end position="517"/>
    </location>
</feature>
<dbReference type="PANTHER" id="PTHR14950:SF37">
    <property type="entry name" value="ENDORIBONUCLEASE DICER"/>
    <property type="match status" value="1"/>
</dbReference>
<feature type="region of interest" description="Disordered" evidence="9">
    <location>
        <begin position="923"/>
        <end position="967"/>
    </location>
</feature>
<feature type="domain" description="PAZ" evidence="11">
    <location>
        <begin position="659"/>
        <end position="793"/>
    </location>
</feature>
<dbReference type="PROSITE" id="PS00517">
    <property type="entry name" value="RNASE_3_1"/>
    <property type="match status" value="1"/>
</dbReference>
<evidence type="ECO:0000256" key="5">
    <source>
        <dbReference type="ARBA" id="ARBA00022806"/>
    </source>
</evidence>
<keyword evidence="3" id="KW-0547">Nucleotide-binding</keyword>
<evidence type="ECO:0008006" key="16">
    <source>
        <dbReference type="Google" id="ProtNLM"/>
    </source>
</evidence>
<dbReference type="InParanoid" id="A0A067M7B5"/>
<evidence type="ECO:0000313" key="15">
    <source>
        <dbReference type="Proteomes" id="UP000027195"/>
    </source>
</evidence>
<sequence length="1473" mass="164171">MFDALDETFLLQIIDNLYKTTATEESPPVLLLLNNAARKDAKPALETSVFAFRQRLDAAIFASPDMALPRPEELVIFYDPNPPRVETALFKRLQSIDTQGEILRKQFSGARGALQDVGPCASDLVWRRHLGAIESQASLNGQGLSDDIFMDEMDADTEIKSSQVQYRAIRETLKNWTFTMPNLDSTSKGYNVTPKFEKLVQILKCFEPEGESFRGLVFVGKRYTAFAIADMLRTLGDQLPFVRPQALVGHASNGDPSKMDSIAQQDVLDEFRSGTTNLLVATKVAEDAFDLPPCTCVIRFDLFDGHISYANSRARTRPSQSHLILMVEKGNDIHRRIIRGVARLDPHIKRWVDTVSRFPGSAVPPRAIAEQTDGDRTDSEEEDDKATFIEDPTTGGRIFPNYATSIIYRYSATLASDSGPTSKPLFKFTSSAVPKPTHVCTVTLPSNSPVPQVVGPPSASKADARRLACFETCSLLFDAGALDHTFFPRAPAGPKPTAPSEDFGDEDEEEGEEAKRNAGMRCYPRRRPNFWRLSLRGRAGRLFATVVVIQSPDEAHRPMAIFTRLPIPSIKAFSVFFSGVSIKVHLIRCAPFDIDDENLVLLHKYTMRICRSIANKPFVCPIEETTYFLAPIALAWAERNFSGKETASGPPFPKIEQDIVWEEVKLAADRWVVALRTETVESLSEDIQDGIIQDRWVEFTRRYNTVRVRPDLTPLSKPEDSLASREATYDNLLEYCKARRKGFEGLQDENQPLIEVDRVPALINRLNPSFRPIAIPKKAAAKYLIPELCARFTIPASVFRTAHLIPSITRHIDDILLVKEANWKHFESVVDEEQLHSAFSAPSVSVEYDYERLELLGDAFLKYLSSTYLFVTHPSQSEGALHTARQRIISNKYLLRNALECDLPQFIQSKPFTAKLWLPPNFSIAPAPPKTSTESKKSEEDERTDAKTEEIDEKMGAEDDVKTEEEETAVKLEEEAMDLEQDITMKLEEAEEEADELITSVAEAETASPEGAEAEPSNRPIKEEAMEDYSVEPLAESQYPPEFNVSTAYIEESSPPSAQPPSTTAKKPTKKRHDDQTVQWLGDKCVADVVEAVIGAAYLSGGSEVALRVSKNLGIELPLIDRWADFGRKALAPSPEFSSEMKEGTLEYIEECIGGRKLRRPHILAQALTHTSVQGNELPCYERLEFLGDAILDFLVVRHIFDLYGQLSPGALTLLKGAMVSNSVLAAICVHKKFYELLIHESPSLAGSIHEYIEVLNVAKEKEEQNARKEGRSAGQFWSDVEPPKALSDVVESIIAALFVSDDLTLDSAQVFFDRNLKPFYDTYITLKTLSHHPTKVLFELFQSWGCQKFEIVKVQMGEEGAISENAPGVQEGEPAHGAGMRCDVVCHDIILATANDSTAQLASRRCSFLALDALEGDPEFMTRTCDCRMLAETRKAAKKQAKKGKKLGEAGDEEEMVAVEGVLEPDEMEIGS</sequence>
<dbReference type="Gene3D" id="1.10.1520.10">
    <property type="entry name" value="Ribonuclease III domain"/>
    <property type="match status" value="2"/>
</dbReference>
<comment type="similarity">
    <text evidence="7">Belongs to the helicase family. Dicer subfamily.</text>
</comment>
<feature type="compositionally biased region" description="Low complexity" evidence="9">
    <location>
        <begin position="1053"/>
        <end position="1066"/>
    </location>
</feature>
<feature type="domain" description="Helicase C-terminal" evidence="12">
    <location>
        <begin position="198"/>
        <end position="356"/>
    </location>
</feature>
<dbReference type="Gene3D" id="3.40.50.300">
    <property type="entry name" value="P-loop containing nucleotide triphosphate hydrolases"/>
    <property type="match status" value="1"/>
</dbReference>
<keyword evidence="8" id="KW-0694">RNA-binding</keyword>
<dbReference type="GO" id="GO:0004525">
    <property type="term" value="F:ribonuclease III activity"/>
    <property type="evidence" value="ECO:0007669"/>
    <property type="project" value="InterPro"/>
</dbReference>
<dbReference type="Gene3D" id="3.30.160.380">
    <property type="entry name" value="Dicer dimerisation domain"/>
    <property type="match status" value="1"/>
</dbReference>
<dbReference type="InterPro" id="IPR005034">
    <property type="entry name" value="Dicer_dimerisation"/>
</dbReference>
<evidence type="ECO:0000313" key="14">
    <source>
        <dbReference type="EMBL" id="KDQ07466.1"/>
    </source>
</evidence>
<dbReference type="EMBL" id="KL198106">
    <property type="protein sequence ID" value="KDQ07466.1"/>
    <property type="molecule type" value="Genomic_DNA"/>
</dbReference>
<evidence type="ECO:0000259" key="13">
    <source>
        <dbReference type="PROSITE" id="PS51327"/>
    </source>
</evidence>
<evidence type="ECO:0000256" key="9">
    <source>
        <dbReference type="SAM" id="MobiDB-lite"/>
    </source>
</evidence>
<feature type="domain" description="RNase III" evidence="10">
    <location>
        <begin position="1084"/>
        <end position="1102"/>
    </location>
</feature>
<evidence type="ECO:0000256" key="4">
    <source>
        <dbReference type="ARBA" id="ARBA00022801"/>
    </source>
</evidence>
<dbReference type="SUPFAM" id="SSF52540">
    <property type="entry name" value="P-loop containing nucleoside triphosphate hydrolases"/>
    <property type="match status" value="1"/>
</dbReference>